<evidence type="ECO:0000256" key="1">
    <source>
        <dbReference type="SAM" id="MobiDB-lite"/>
    </source>
</evidence>
<keyword evidence="3" id="KW-1185">Reference proteome</keyword>
<gene>
    <name evidence="2" type="ORF">SERLA73DRAFT_148890</name>
</gene>
<organism evidence="3">
    <name type="scientific">Serpula lacrymans var. lacrymans (strain S7.3)</name>
    <name type="common">Dry rot fungus</name>
    <dbReference type="NCBI Taxonomy" id="936435"/>
    <lineage>
        <taxon>Eukaryota</taxon>
        <taxon>Fungi</taxon>
        <taxon>Dikarya</taxon>
        <taxon>Basidiomycota</taxon>
        <taxon>Agaricomycotina</taxon>
        <taxon>Agaricomycetes</taxon>
        <taxon>Agaricomycetidae</taxon>
        <taxon>Boletales</taxon>
        <taxon>Coniophorineae</taxon>
        <taxon>Serpulaceae</taxon>
        <taxon>Serpula</taxon>
    </lineage>
</organism>
<dbReference type="OMA" id="HEITAWA"/>
<dbReference type="STRING" id="936435.F8PG87"/>
<accession>F8PG87</accession>
<proteinExistence type="predicted"/>
<evidence type="ECO:0000313" key="3">
    <source>
        <dbReference type="Proteomes" id="UP000008063"/>
    </source>
</evidence>
<dbReference type="HOGENOM" id="CLU_002498_9_0_1"/>
<protein>
    <submittedName>
        <fullName evidence="2">Uncharacterized protein</fullName>
    </submittedName>
</protein>
<dbReference type="Proteomes" id="UP000008063">
    <property type="component" value="Unassembled WGS sequence"/>
</dbReference>
<dbReference type="EMBL" id="GL945474">
    <property type="protein sequence ID" value="EGO04334.1"/>
    <property type="molecule type" value="Genomic_DNA"/>
</dbReference>
<feature type="region of interest" description="Disordered" evidence="1">
    <location>
        <begin position="1"/>
        <end position="27"/>
    </location>
</feature>
<dbReference type="InParanoid" id="F8PG87"/>
<feature type="compositionally biased region" description="Basic residues" evidence="1">
    <location>
        <begin position="18"/>
        <end position="27"/>
    </location>
</feature>
<reference evidence="3" key="1">
    <citation type="journal article" date="2011" name="Science">
        <title>The plant cell wall-decomposing machinery underlies the functional diversity of forest fungi.</title>
        <authorList>
            <person name="Eastwood D.C."/>
            <person name="Floudas D."/>
            <person name="Binder M."/>
            <person name="Majcherczyk A."/>
            <person name="Schneider P."/>
            <person name="Aerts A."/>
            <person name="Asiegbu F.O."/>
            <person name="Baker S.E."/>
            <person name="Barry K."/>
            <person name="Bendiksby M."/>
            <person name="Blumentritt M."/>
            <person name="Coutinho P.M."/>
            <person name="Cullen D."/>
            <person name="de Vries R.P."/>
            <person name="Gathman A."/>
            <person name="Goodell B."/>
            <person name="Henrissat B."/>
            <person name="Ihrmark K."/>
            <person name="Kauserud H."/>
            <person name="Kohler A."/>
            <person name="LaButti K."/>
            <person name="Lapidus A."/>
            <person name="Lavin J.L."/>
            <person name="Lee Y.-H."/>
            <person name="Lindquist E."/>
            <person name="Lilly W."/>
            <person name="Lucas S."/>
            <person name="Morin E."/>
            <person name="Murat C."/>
            <person name="Oguiza J.A."/>
            <person name="Park J."/>
            <person name="Pisabarro A.G."/>
            <person name="Riley R."/>
            <person name="Rosling A."/>
            <person name="Salamov A."/>
            <person name="Schmidt O."/>
            <person name="Schmutz J."/>
            <person name="Skrede I."/>
            <person name="Stenlid J."/>
            <person name="Wiebenga A."/>
            <person name="Xie X."/>
            <person name="Kuees U."/>
            <person name="Hibbett D.S."/>
            <person name="Hoffmeister D."/>
            <person name="Hoegberg N."/>
            <person name="Martin F."/>
            <person name="Grigoriev I.V."/>
            <person name="Watkinson S.C."/>
        </authorList>
    </citation>
    <scope>NUCLEOTIDE SEQUENCE [LARGE SCALE GENOMIC DNA]</scope>
    <source>
        <strain evidence="3">strain S7.3</strain>
    </source>
</reference>
<dbReference type="AlphaFoldDB" id="F8PG87"/>
<dbReference type="eggNOG" id="ENOG502SKHB">
    <property type="taxonomic scope" value="Eukaryota"/>
</dbReference>
<evidence type="ECO:0000313" key="2">
    <source>
        <dbReference type="EMBL" id="EGO04334.1"/>
    </source>
</evidence>
<dbReference type="OrthoDB" id="3183767at2759"/>
<name>F8PG87_SERL3</name>
<sequence length="292" mass="33503">MAESLVPTLHGDLEHQTGKSRFKRTSKKTYTEQLTHIERWEARIRLMRQKLGMSSEDHAVAAGQEASTLDDHHHIGKSQNSPLHITFFSKMYSHDPACTDFVPNLKIHLLHSPLDGFDTNLRRPSHPFYYARVLGIYHTNVVCTGQEVTTYYTCKMEFLFVRWYKLCGPLNRETDSGWYKLNMLHFVPIAEDDAFGFVNPADVLPSCHLVPAFHEGKLHPDGIGMSNFAQDAQDWKKYYVNWFVDQDMMMQYHWGLGIGHTYACGEASEGINRLGVFATNDFMVFLPSSSMM</sequence>